<comment type="caution">
    <text evidence="6">The sequence shown here is derived from an EMBL/GenBank/DDBJ whole genome shotgun (WGS) entry which is preliminary data.</text>
</comment>
<dbReference type="PANTHER" id="PTHR32114">
    <property type="entry name" value="ABC TRANSPORTER ABCH.3"/>
    <property type="match status" value="1"/>
</dbReference>
<dbReference type="Pfam" id="PF13558">
    <property type="entry name" value="SbcC_Walker_B"/>
    <property type="match status" value="1"/>
</dbReference>
<evidence type="ECO:0000313" key="7">
    <source>
        <dbReference type="Proteomes" id="UP000005017"/>
    </source>
</evidence>
<comment type="similarity">
    <text evidence="1">Belongs to the SMC family. SbcC subfamily.</text>
</comment>
<dbReference type="InterPro" id="IPR038729">
    <property type="entry name" value="Rad50/SbcC_AAA"/>
</dbReference>
<dbReference type="Proteomes" id="UP000005017">
    <property type="component" value="Unassembled WGS sequence"/>
</dbReference>
<evidence type="ECO:0000259" key="5">
    <source>
        <dbReference type="Pfam" id="PF13476"/>
    </source>
</evidence>
<feature type="coiled-coil region" evidence="4">
    <location>
        <begin position="181"/>
        <end position="208"/>
    </location>
</feature>
<comment type="subunit">
    <text evidence="2">Heterodimer of SbcC and SbcD.</text>
</comment>
<evidence type="ECO:0000256" key="2">
    <source>
        <dbReference type="ARBA" id="ARBA00011322"/>
    </source>
</evidence>
<dbReference type="OrthoDB" id="9795626at2"/>
<dbReference type="SUPFAM" id="SSF52540">
    <property type="entry name" value="P-loop containing nucleoside triphosphate hydrolases"/>
    <property type="match status" value="1"/>
</dbReference>
<proteinExistence type="inferred from homology"/>
<keyword evidence="4" id="KW-0175">Coiled coil</keyword>
<dbReference type="EMBL" id="ADFR01000001">
    <property type="protein sequence ID" value="EFC06457.1"/>
    <property type="molecule type" value="Genomic_DNA"/>
</dbReference>
<dbReference type="RefSeq" id="WP_006626319.1">
    <property type="nucleotide sequence ID" value="NZ_ADFR01000001.1"/>
</dbReference>
<dbReference type="eggNOG" id="COG0419">
    <property type="taxonomic scope" value="Bacteria"/>
</dbReference>
<accession>D2MLP8</accession>
<dbReference type="Pfam" id="PF13476">
    <property type="entry name" value="AAA_23"/>
    <property type="match status" value="1"/>
</dbReference>
<name>D2MLP8_9FIRM</name>
<organism evidence="6 7">
    <name type="scientific">Bulleidia extructa W1219</name>
    <dbReference type="NCBI Taxonomy" id="679192"/>
    <lineage>
        <taxon>Bacteria</taxon>
        <taxon>Bacillati</taxon>
        <taxon>Bacillota</taxon>
        <taxon>Erysipelotrichia</taxon>
        <taxon>Erysipelotrichales</taxon>
        <taxon>Erysipelotrichaceae</taxon>
        <taxon>Bulleidia</taxon>
    </lineage>
</organism>
<evidence type="ECO:0000313" key="6">
    <source>
        <dbReference type="EMBL" id="EFC06457.1"/>
    </source>
</evidence>
<dbReference type="Gene3D" id="3.40.50.300">
    <property type="entry name" value="P-loop containing nucleotide triphosphate hydrolases"/>
    <property type="match status" value="2"/>
</dbReference>
<dbReference type="InterPro" id="IPR027417">
    <property type="entry name" value="P-loop_NTPase"/>
</dbReference>
<evidence type="ECO:0000256" key="4">
    <source>
        <dbReference type="SAM" id="Coils"/>
    </source>
</evidence>
<feature type="coiled-coil region" evidence="4">
    <location>
        <begin position="323"/>
        <end position="429"/>
    </location>
</feature>
<gene>
    <name evidence="6" type="ORF">HMPREF9013_1402</name>
</gene>
<evidence type="ECO:0000256" key="1">
    <source>
        <dbReference type="ARBA" id="ARBA00006930"/>
    </source>
</evidence>
<keyword evidence="7" id="KW-1185">Reference proteome</keyword>
<reference evidence="7" key="1">
    <citation type="submission" date="2009-12" db="EMBL/GenBank/DDBJ databases">
        <title>Sequence of Clostridiales genomosp. BVAB3 str. UPII9-5.</title>
        <authorList>
            <person name="Madupu R."/>
            <person name="Durkin A.S."/>
            <person name="Torralba M."/>
            <person name="Methe B."/>
            <person name="Sutton G.G."/>
            <person name="Strausberg R.L."/>
            <person name="Nelson K.E."/>
        </authorList>
    </citation>
    <scope>NUCLEOTIDE SEQUENCE [LARGE SCALE GENOMIC DNA]</scope>
    <source>
        <strain evidence="7">W1219</strain>
    </source>
</reference>
<dbReference type="AlphaFoldDB" id="D2MLP8"/>
<feature type="coiled-coil region" evidence="4">
    <location>
        <begin position="631"/>
        <end position="694"/>
    </location>
</feature>
<evidence type="ECO:0000256" key="3">
    <source>
        <dbReference type="ARBA" id="ARBA00013368"/>
    </source>
</evidence>
<feature type="coiled-coil region" evidence="4">
    <location>
        <begin position="236"/>
        <end position="263"/>
    </location>
</feature>
<feature type="domain" description="Rad50/SbcC-type AAA" evidence="5">
    <location>
        <begin position="5"/>
        <end position="251"/>
    </location>
</feature>
<dbReference type="PANTHER" id="PTHR32114:SF2">
    <property type="entry name" value="ABC TRANSPORTER ABCH.3"/>
    <property type="match status" value="1"/>
</dbReference>
<protein>
    <recommendedName>
        <fullName evidence="3">Nuclease SbcCD subunit C</fullName>
    </recommendedName>
</protein>
<dbReference type="STRING" id="679192.HMPREF9013_1402"/>
<sequence>MRPLQLTLQAFSSYQKKTVLDFRLLGQTGVFVIWGDTGSGKTSIFDGISYALYGEQSGQEVHKPLDFRNRQEQDSKVETIVELEFENKGLEYTIHRSFKLKKTGNEVQQKSFLALPDGKVLTKQVEINEKIKEMIGLDKRQFRQVVMIAQGTFRDILSKKGNERADLLKTVFDISAFSSFIERSKKEVDLLQKEVDESKQEVERLLAEIGWYLEGRSIPEVLKLVKLQQKQDLHDYQDIESNLERIEQHLENLTLQKRFFLDQQIIRKEYEKTKVEKSVLEKKSQVLQEAWQAFRLEHNDESFQQREKELEQWKNQLALYQVVEQLEIELREQEHIVQKMKKNLEQKRGNFTQAQAKQESFKDLDEKQMQQRLLVQQEENDLEKQSLLIQELKVNLEEKKAFEKARMTYQKHGQEYDVFQQEYEQCQKEYEYQQTRFLQEQAGILAQQLKEGTPCPVCGSLDHPVIAQKSASVYSQEKIQQLQKEVQQKNQSRMELAQRMSAEKASLHHQEKQLTAIAQKYEVPLARWSSFYEDLQKKWRKSKQELQRNHLLLSDYNQQKKDFEQRAIFIQTCHKEIEQEQMDLQKAALMLKSVQVKYDLEKKKLPSISQEEAKARYQQESLLFTHFLKQNKEYQDQIQSHQVELATLTAKIETLSKQLKEELPLSLEKLGKEIEEITQQKERLDQERRDTYVRLKRGTEVYHKVQKSYHQQEKKIQTLTWKQDITKYYVRAGEDGNKLSLESYVLSLYLDQILSFANERFQKMSNGQYALVRTSQKSGQTEQTLSLDIQDFYAGQSRPVQTLSGGEAFMASLSLALGMADAIRSLHGGIEMETIFIDEGFGSLDQELLKKVLSVLEKTAGNHRLVGIISHVKELKDRIEKKIVVTKSLQKGSTVEILGNKI</sequence>